<keyword evidence="2" id="KW-1185">Reference proteome</keyword>
<dbReference type="EMBL" id="ML208428">
    <property type="protein sequence ID" value="TFK65710.1"/>
    <property type="molecule type" value="Genomic_DNA"/>
</dbReference>
<organism evidence="1 2">
    <name type="scientific">Pluteus cervinus</name>
    <dbReference type="NCBI Taxonomy" id="181527"/>
    <lineage>
        <taxon>Eukaryota</taxon>
        <taxon>Fungi</taxon>
        <taxon>Dikarya</taxon>
        <taxon>Basidiomycota</taxon>
        <taxon>Agaricomycotina</taxon>
        <taxon>Agaricomycetes</taxon>
        <taxon>Agaricomycetidae</taxon>
        <taxon>Agaricales</taxon>
        <taxon>Pluteineae</taxon>
        <taxon>Pluteaceae</taxon>
        <taxon>Pluteus</taxon>
    </lineage>
</organism>
<proteinExistence type="predicted"/>
<dbReference type="Proteomes" id="UP000308600">
    <property type="component" value="Unassembled WGS sequence"/>
</dbReference>
<evidence type="ECO:0000313" key="1">
    <source>
        <dbReference type="EMBL" id="TFK65710.1"/>
    </source>
</evidence>
<reference evidence="1 2" key="1">
    <citation type="journal article" date="2019" name="Nat. Ecol. Evol.">
        <title>Megaphylogeny resolves global patterns of mushroom evolution.</title>
        <authorList>
            <person name="Varga T."/>
            <person name="Krizsan K."/>
            <person name="Foldi C."/>
            <person name="Dima B."/>
            <person name="Sanchez-Garcia M."/>
            <person name="Sanchez-Ramirez S."/>
            <person name="Szollosi G.J."/>
            <person name="Szarkandi J.G."/>
            <person name="Papp V."/>
            <person name="Albert L."/>
            <person name="Andreopoulos W."/>
            <person name="Angelini C."/>
            <person name="Antonin V."/>
            <person name="Barry K.W."/>
            <person name="Bougher N.L."/>
            <person name="Buchanan P."/>
            <person name="Buyck B."/>
            <person name="Bense V."/>
            <person name="Catcheside P."/>
            <person name="Chovatia M."/>
            <person name="Cooper J."/>
            <person name="Damon W."/>
            <person name="Desjardin D."/>
            <person name="Finy P."/>
            <person name="Geml J."/>
            <person name="Haridas S."/>
            <person name="Hughes K."/>
            <person name="Justo A."/>
            <person name="Karasinski D."/>
            <person name="Kautmanova I."/>
            <person name="Kiss B."/>
            <person name="Kocsube S."/>
            <person name="Kotiranta H."/>
            <person name="LaButti K.M."/>
            <person name="Lechner B.E."/>
            <person name="Liimatainen K."/>
            <person name="Lipzen A."/>
            <person name="Lukacs Z."/>
            <person name="Mihaltcheva S."/>
            <person name="Morgado L.N."/>
            <person name="Niskanen T."/>
            <person name="Noordeloos M.E."/>
            <person name="Ohm R.A."/>
            <person name="Ortiz-Santana B."/>
            <person name="Ovrebo C."/>
            <person name="Racz N."/>
            <person name="Riley R."/>
            <person name="Savchenko A."/>
            <person name="Shiryaev A."/>
            <person name="Soop K."/>
            <person name="Spirin V."/>
            <person name="Szebenyi C."/>
            <person name="Tomsovsky M."/>
            <person name="Tulloss R.E."/>
            <person name="Uehling J."/>
            <person name="Grigoriev I.V."/>
            <person name="Vagvolgyi C."/>
            <person name="Papp T."/>
            <person name="Martin F.M."/>
            <person name="Miettinen O."/>
            <person name="Hibbett D.S."/>
            <person name="Nagy L.G."/>
        </authorList>
    </citation>
    <scope>NUCLEOTIDE SEQUENCE [LARGE SCALE GENOMIC DNA]</scope>
    <source>
        <strain evidence="1 2">NL-1719</strain>
    </source>
</reference>
<accession>A0ACD3AIX7</accession>
<protein>
    <submittedName>
        <fullName evidence="1">Per1-like protein</fullName>
    </submittedName>
</protein>
<name>A0ACD3AIX7_9AGAR</name>
<gene>
    <name evidence="1" type="ORF">BDN72DRAFT_889303</name>
</gene>
<sequence>MRLSHLLSLSALLLSTTVYASAGDRDSEFISCVSRCSNTRCTIPNPPRLSVALRLTFWTCNDDCKYSCMQEITTRAKKLGDPILQYYGKWPFWRLGGIQEPASVLFSVLNLLVHVQGARKIKRKVGRGHPMRGYYLMWSAVSVNTWVWSSVFHTRDLPITEKLDYFSAALAIIYALYYTVIRLFHLYPSFRSHRPMTMALHDDRSGSSGPHSATYKTWRLLCIGTFIAHVSYLSLLPRFDYTYNMAFNLFIGLSHNFLWLIYSLPSSISTLFIPGKFPGQPKSYNPPFVGKAAVFVFLTTFATSLELLDFPPWFRTIDAHSLWHLVTAPIALKWYDYLIQDSADLSWRGERV</sequence>
<evidence type="ECO:0000313" key="2">
    <source>
        <dbReference type="Proteomes" id="UP000308600"/>
    </source>
</evidence>